<evidence type="ECO:0000313" key="2">
    <source>
        <dbReference type="Proteomes" id="UP000828941"/>
    </source>
</evidence>
<keyword evidence="2" id="KW-1185">Reference proteome</keyword>
<accession>A0ACB9LXB8</accession>
<reference evidence="1 2" key="1">
    <citation type="journal article" date="2022" name="DNA Res.">
        <title>Chromosomal-level genome assembly of the orchid tree Bauhinia variegata (Leguminosae; Cercidoideae) supports the allotetraploid origin hypothesis of Bauhinia.</title>
        <authorList>
            <person name="Zhong Y."/>
            <person name="Chen Y."/>
            <person name="Zheng D."/>
            <person name="Pang J."/>
            <person name="Liu Y."/>
            <person name="Luo S."/>
            <person name="Meng S."/>
            <person name="Qian L."/>
            <person name="Wei D."/>
            <person name="Dai S."/>
            <person name="Zhou R."/>
        </authorList>
    </citation>
    <scope>NUCLEOTIDE SEQUENCE [LARGE SCALE GENOMIC DNA]</scope>
    <source>
        <strain evidence="1">BV-YZ2020</strain>
    </source>
</reference>
<comment type="caution">
    <text evidence="1">The sequence shown here is derived from an EMBL/GenBank/DDBJ whole genome shotgun (WGS) entry which is preliminary data.</text>
</comment>
<dbReference type="Proteomes" id="UP000828941">
    <property type="component" value="Chromosome 10"/>
</dbReference>
<evidence type="ECO:0000313" key="1">
    <source>
        <dbReference type="EMBL" id="KAI4316044.1"/>
    </source>
</evidence>
<sequence>MGLLFSLLLSWDGKKYLIMGQGSKTRGNYKIPQLKTETVPRREGEVSILIQIRSIPQTLKAGKRKDLDLICRQLLYSYVGFSYATNLPSPKGEGTKSHHLLKRKHQPISRTLLIEWQTRKESYI</sequence>
<dbReference type="EMBL" id="CM039435">
    <property type="protein sequence ID" value="KAI4316044.1"/>
    <property type="molecule type" value="Genomic_DNA"/>
</dbReference>
<protein>
    <submittedName>
        <fullName evidence="1">Uncharacterized protein</fullName>
    </submittedName>
</protein>
<gene>
    <name evidence="1" type="ORF">L6164_024061</name>
</gene>
<name>A0ACB9LXB8_BAUVA</name>
<organism evidence="1 2">
    <name type="scientific">Bauhinia variegata</name>
    <name type="common">Purple orchid tree</name>
    <name type="synonym">Phanera variegata</name>
    <dbReference type="NCBI Taxonomy" id="167791"/>
    <lineage>
        <taxon>Eukaryota</taxon>
        <taxon>Viridiplantae</taxon>
        <taxon>Streptophyta</taxon>
        <taxon>Embryophyta</taxon>
        <taxon>Tracheophyta</taxon>
        <taxon>Spermatophyta</taxon>
        <taxon>Magnoliopsida</taxon>
        <taxon>eudicotyledons</taxon>
        <taxon>Gunneridae</taxon>
        <taxon>Pentapetalae</taxon>
        <taxon>rosids</taxon>
        <taxon>fabids</taxon>
        <taxon>Fabales</taxon>
        <taxon>Fabaceae</taxon>
        <taxon>Cercidoideae</taxon>
        <taxon>Cercideae</taxon>
        <taxon>Bauhiniinae</taxon>
        <taxon>Bauhinia</taxon>
    </lineage>
</organism>
<proteinExistence type="predicted"/>